<protein>
    <submittedName>
        <fullName evidence="2">Uncharacterized protein</fullName>
    </submittedName>
</protein>
<dbReference type="EMBL" id="JANPWB010000012">
    <property type="protein sequence ID" value="KAJ1114575.1"/>
    <property type="molecule type" value="Genomic_DNA"/>
</dbReference>
<proteinExistence type="predicted"/>
<evidence type="ECO:0000256" key="1">
    <source>
        <dbReference type="SAM" id="MobiDB-lite"/>
    </source>
</evidence>
<sequence length="261" mass="28135">MPPNTLCFRNATNRERDPASVGYNHGQPDVRPTLPFRSPFLNGRHFCELGHRPAALLEPAAAFLDPPALGRHPVEPPRCAARGLRGLSPLSRSDAIKGRGYVLPLIHRSPLHCILSLQSFADWRAYALREQGDVPQPICNEKGHDVRKQRPGSLTADASSLFGIFRQRAHSALLRFRSQPAVSLPVSQQARSLCLRQKSACAPAILLAPPPGCPAAGDPASPCLTSSYREPWSGTPGTATCSCRRPATSDGPALLCRPVAP</sequence>
<dbReference type="Proteomes" id="UP001066276">
    <property type="component" value="Chromosome 8"/>
</dbReference>
<keyword evidence="3" id="KW-1185">Reference proteome</keyword>
<reference evidence="2" key="1">
    <citation type="journal article" date="2022" name="bioRxiv">
        <title>Sequencing and chromosome-scale assembly of the giantPleurodeles waltlgenome.</title>
        <authorList>
            <person name="Brown T."/>
            <person name="Elewa A."/>
            <person name="Iarovenko S."/>
            <person name="Subramanian E."/>
            <person name="Araus A.J."/>
            <person name="Petzold A."/>
            <person name="Susuki M."/>
            <person name="Suzuki K.-i.T."/>
            <person name="Hayashi T."/>
            <person name="Toyoda A."/>
            <person name="Oliveira C."/>
            <person name="Osipova E."/>
            <person name="Leigh N.D."/>
            <person name="Simon A."/>
            <person name="Yun M.H."/>
        </authorList>
    </citation>
    <scope>NUCLEOTIDE SEQUENCE</scope>
    <source>
        <strain evidence="2">20211129_DDA</strain>
        <tissue evidence="2">Liver</tissue>
    </source>
</reference>
<comment type="caution">
    <text evidence="2">The sequence shown here is derived from an EMBL/GenBank/DDBJ whole genome shotgun (WGS) entry which is preliminary data.</text>
</comment>
<accession>A0AAV7NP81</accession>
<feature type="region of interest" description="Disordered" evidence="1">
    <location>
        <begin position="1"/>
        <end position="28"/>
    </location>
</feature>
<evidence type="ECO:0000313" key="2">
    <source>
        <dbReference type="EMBL" id="KAJ1114575.1"/>
    </source>
</evidence>
<evidence type="ECO:0000313" key="3">
    <source>
        <dbReference type="Proteomes" id="UP001066276"/>
    </source>
</evidence>
<gene>
    <name evidence="2" type="ORF">NDU88_002810</name>
</gene>
<organism evidence="2 3">
    <name type="scientific">Pleurodeles waltl</name>
    <name type="common">Iberian ribbed newt</name>
    <dbReference type="NCBI Taxonomy" id="8319"/>
    <lineage>
        <taxon>Eukaryota</taxon>
        <taxon>Metazoa</taxon>
        <taxon>Chordata</taxon>
        <taxon>Craniata</taxon>
        <taxon>Vertebrata</taxon>
        <taxon>Euteleostomi</taxon>
        <taxon>Amphibia</taxon>
        <taxon>Batrachia</taxon>
        <taxon>Caudata</taxon>
        <taxon>Salamandroidea</taxon>
        <taxon>Salamandridae</taxon>
        <taxon>Pleurodelinae</taxon>
        <taxon>Pleurodeles</taxon>
    </lineage>
</organism>
<name>A0AAV7NP81_PLEWA</name>
<dbReference type="AlphaFoldDB" id="A0AAV7NP81"/>